<dbReference type="AlphaFoldDB" id="A0A1G1Y4E5"/>
<evidence type="ECO:0000256" key="15">
    <source>
        <dbReference type="HAMAP-Rule" id="MF_01458"/>
    </source>
</evidence>
<dbReference type="InterPro" id="IPR011546">
    <property type="entry name" value="Pept_M41_FtsH_extracell"/>
</dbReference>
<dbReference type="FunFam" id="1.10.8.60:FF:000001">
    <property type="entry name" value="ATP-dependent zinc metalloprotease FtsH"/>
    <property type="match status" value="1"/>
</dbReference>
<keyword evidence="3 15" id="KW-1003">Cell membrane</keyword>
<dbReference type="InterPro" id="IPR003960">
    <property type="entry name" value="ATPase_AAA_CS"/>
</dbReference>
<keyword evidence="12 15" id="KW-0482">Metalloprotease</keyword>
<keyword evidence="8 15" id="KW-0378">Hydrolase</keyword>
<dbReference type="PANTHER" id="PTHR23076:SF97">
    <property type="entry name" value="ATP-DEPENDENT ZINC METALLOPROTEASE YME1L1"/>
    <property type="match status" value="1"/>
</dbReference>
<evidence type="ECO:0000256" key="12">
    <source>
        <dbReference type="ARBA" id="ARBA00023049"/>
    </source>
</evidence>
<dbReference type="InterPro" id="IPR003959">
    <property type="entry name" value="ATPase_AAA_core"/>
</dbReference>
<dbReference type="Proteomes" id="UP000178747">
    <property type="component" value="Unassembled WGS sequence"/>
</dbReference>
<dbReference type="Pfam" id="PF17862">
    <property type="entry name" value="AAA_lid_3"/>
    <property type="match status" value="1"/>
</dbReference>
<dbReference type="PROSITE" id="PS00674">
    <property type="entry name" value="AAA"/>
    <property type="match status" value="1"/>
</dbReference>
<dbReference type="SUPFAM" id="SSF140990">
    <property type="entry name" value="FtsH protease domain-like"/>
    <property type="match status" value="1"/>
</dbReference>
<keyword evidence="4 15" id="KW-0645">Protease</keyword>
<keyword evidence="10 15" id="KW-0067">ATP-binding</keyword>
<sequence length="632" mass="70796">MKDLPKKLLIIFLIFLFIASLFALSTPIEQQVQDMDILTMVEKINQGEVESIKVVDTRLEIILQDGTPAKATKEVGESLSTLLKNYNVDPDQLKGVKINIRQDTGLGFWLSALLPILIPLLIIAAFIYFMMRQVQGANSRAMTFGQSRAREVAPQDARNKVTFKDTAGVKEAKEELQEIIEFLKNPRKFISLGARIPKGVLLVGPPGTGKTLLARAVAGEANVPFFSISGSEFVEMFVGVGASRVRDLFRKAKKNTPCIVFVDELDAVGRQRGAGLGGSNDEREQTLNQILVEMDGFDVNTNLIVMAATNRPDILDIALLRPGRFDRRIILDLPDINDREEILKVHARKKPFDKDVNLRRAAERTPGFSGADLNNLLNEAAILAARRDKKKIEMTEILESVEKVILGPERKSHILNEKEKKITAYHEAGHALVAHELPHADPVQKVSIISRGRAAGYTLKMPTSDKHMHTKAEFVDELSVFLAGYVTEKEIFGDISTGASNDLKEATRLARRLIMEYGMSDNLGARTFGEREELIFLGREIHEQRDYSEKIAELIDKEISKFIDQAIKTAQQIIQKKRDKLDKIASVLLEKETLEKEEFEALFNQGPINHEPKIQPVHLDLPSSISRQEPKT</sequence>
<dbReference type="Gene3D" id="3.40.50.300">
    <property type="entry name" value="P-loop containing nucleotide triphosphate hydrolases"/>
    <property type="match status" value="1"/>
</dbReference>
<keyword evidence="19" id="KW-0131">Cell cycle</keyword>
<feature type="compositionally biased region" description="Polar residues" evidence="17">
    <location>
        <begin position="623"/>
        <end position="632"/>
    </location>
</feature>
<keyword evidence="7 15" id="KW-0547">Nucleotide-binding</keyword>
<keyword evidence="9 15" id="KW-0862">Zinc</keyword>
<dbReference type="GO" id="GO:0004222">
    <property type="term" value="F:metalloendopeptidase activity"/>
    <property type="evidence" value="ECO:0007669"/>
    <property type="project" value="InterPro"/>
</dbReference>
<evidence type="ECO:0000256" key="11">
    <source>
        <dbReference type="ARBA" id="ARBA00022989"/>
    </source>
</evidence>
<dbReference type="PANTHER" id="PTHR23076">
    <property type="entry name" value="METALLOPROTEASE M41 FTSH"/>
    <property type="match status" value="1"/>
</dbReference>
<reference evidence="19 20" key="1">
    <citation type="journal article" date="2016" name="Nat. Commun.">
        <title>Thousands of microbial genomes shed light on interconnected biogeochemical processes in an aquifer system.</title>
        <authorList>
            <person name="Anantharaman K."/>
            <person name="Brown C.T."/>
            <person name="Hug L.A."/>
            <person name="Sharon I."/>
            <person name="Castelle C.J."/>
            <person name="Probst A.J."/>
            <person name="Thomas B.C."/>
            <person name="Singh A."/>
            <person name="Wilkins M.J."/>
            <person name="Karaoz U."/>
            <person name="Brodie E.L."/>
            <person name="Williams K.H."/>
            <person name="Hubbard S.S."/>
            <person name="Banfield J.F."/>
        </authorList>
    </citation>
    <scope>NUCLEOTIDE SEQUENCE [LARGE SCALE GENOMIC DNA]</scope>
</reference>
<dbReference type="EC" id="3.4.24.-" evidence="15"/>
<comment type="function">
    <text evidence="15">Acts as a processive, ATP-dependent zinc metallopeptidase for both cytoplasmic and membrane proteins. Plays a role in the quality control of integral membrane proteins.</text>
</comment>
<feature type="active site" evidence="15">
    <location>
        <position position="427"/>
    </location>
</feature>
<dbReference type="Gene3D" id="1.10.8.60">
    <property type="match status" value="1"/>
</dbReference>
<dbReference type="GO" id="GO:0006508">
    <property type="term" value="P:proteolysis"/>
    <property type="evidence" value="ECO:0007669"/>
    <property type="project" value="UniProtKB-KW"/>
</dbReference>
<dbReference type="Pfam" id="PF06480">
    <property type="entry name" value="FtsH_ext"/>
    <property type="match status" value="1"/>
</dbReference>
<comment type="caution">
    <text evidence="15">Lacks conserved residue(s) required for the propagation of feature annotation.</text>
</comment>
<dbReference type="GO" id="GO:0051301">
    <property type="term" value="P:cell division"/>
    <property type="evidence" value="ECO:0007669"/>
    <property type="project" value="UniProtKB-KW"/>
</dbReference>
<dbReference type="SMART" id="SM00382">
    <property type="entry name" value="AAA"/>
    <property type="match status" value="1"/>
</dbReference>
<feature type="region of interest" description="Disordered" evidence="17">
    <location>
        <begin position="607"/>
        <end position="632"/>
    </location>
</feature>
<keyword evidence="5 15" id="KW-0812">Transmembrane</keyword>
<evidence type="ECO:0000259" key="18">
    <source>
        <dbReference type="PROSITE" id="PS50994"/>
    </source>
</evidence>
<evidence type="ECO:0000256" key="5">
    <source>
        <dbReference type="ARBA" id="ARBA00022692"/>
    </source>
</evidence>
<evidence type="ECO:0000256" key="4">
    <source>
        <dbReference type="ARBA" id="ARBA00022670"/>
    </source>
</evidence>
<evidence type="ECO:0000256" key="6">
    <source>
        <dbReference type="ARBA" id="ARBA00022723"/>
    </source>
</evidence>
<comment type="subunit">
    <text evidence="15">Homohexamer.</text>
</comment>
<keyword evidence="11 15" id="KW-1133">Transmembrane helix</keyword>
<dbReference type="GO" id="GO:0030163">
    <property type="term" value="P:protein catabolic process"/>
    <property type="evidence" value="ECO:0007669"/>
    <property type="project" value="UniProtKB-UniRule"/>
</dbReference>
<dbReference type="Gene3D" id="1.20.58.760">
    <property type="entry name" value="Peptidase M41"/>
    <property type="match status" value="1"/>
</dbReference>
<evidence type="ECO:0000256" key="1">
    <source>
        <dbReference type="ARBA" id="ARBA00004370"/>
    </source>
</evidence>
<feature type="domain" description="Integrase catalytic" evidence="18">
    <location>
        <begin position="23"/>
        <end position="205"/>
    </location>
</feature>
<gene>
    <name evidence="15" type="primary">ftsH</name>
    <name evidence="19" type="ORF">A3J62_03145</name>
</gene>
<dbReference type="GO" id="GO:0015074">
    <property type="term" value="P:DNA integration"/>
    <property type="evidence" value="ECO:0007669"/>
    <property type="project" value="InterPro"/>
</dbReference>
<comment type="cofactor">
    <cofactor evidence="15">
        <name>Zn(2+)</name>
        <dbReference type="ChEBI" id="CHEBI:29105"/>
    </cofactor>
    <text evidence="15">Binds 1 zinc ion per subunit.</text>
</comment>
<dbReference type="GO" id="GO:0005524">
    <property type="term" value="F:ATP binding"/>
    <property type="evidence" value="ECO:0007669"/>
    <property type="project" value="UniProtKB-UniRule"/>
</dbReference>
<dbReference type="InterPro" id="IPR027417">
    <property type="entry name" value="P-loop_NTPase"/>
</dbReference>
<dbReference type="Pfam" id="PF00004">
    <property type="entry name" value="AAA"/>
    <property type="match status" value="1"/>
</dbReference>
<feature type="transmembrane region" description="Helical" evidence="15">
    <location>
        <begin position="106"/>
        <end position="130"/>
    </location>
</feature>
<evidence type="ECO:0000256" key="7">
    <source>
        <dbReference type="ARBA" id="ARBA00022741"/>
    </source>
</evidence>
<comment type="similarity">
    <text evidence="14 15">In the central section; belongs to the AAA ATPase family.</text>
</comment>
<feature type="binding site" evidence="15">
    <location>
        <begin position="204"/>
        <end position="211"/>
    </location>
    <ligand>
        <name>ATP</name>
        <dbReference type="ChEBI" id="CHEBI:30616"/>
    </ligand>
</feature>
<keyword evidence="19" id="KW-0132">Cell division</keyword>
<evidence type="ECO:0000256" key="8">
    <source>
        <dbReference type="ARBA" id="ARBA00022801"/>
    </source>
</evidence>
<dbReference type="InterPro" id="IPR005936">
    <property type="entry name" value="FtsH"/>
</dbReference>
<dbReference type="GO" id="GO:0004176">
    <property type="term" value="F:ATP-dependent peptidase activity"/>
    <property type="evidence" value="ECO:0007669"/>
    <property type="project" value="InterPro"/>
</dbReference>
<evidence type="ECO:0000256" key="9">
    <source>
        <dbReference type="ARBA" id="ARBA00022833"/>
    </source>
</evidence>
<dbReference type="InterPro" id="IPR001584">
    <property type="entry name" value="Integrase_cat-core"/>
</dbReference>
<comment type="similarity">
    <text evidence="16">Belongs to the AAA ATPase family.</text>
</comment>
<evidence type="ECO:0000313" key="20">
    <source>
        <dbReference type="Proteomes" id="UP000178747"/>
    </source>
</evidence>
<feature type="binding site" evidence="15">
    <location>
        <position position="430"/>
    </location>
    <ligand>
        <name>Zn(2+)</name>
        <dbReference type="ChEBI" id="CHEBI:29105"/>
        <note>catalytic</note>
    </ligand>
</feature>
<keyword evidence="13 15" id="KW-0472">Membrane</keyword>
<dbReference type="GO" id="GO:0008270">
    <property type="term" value="F:zinc ion binding"/>
    <property type="evidence" value="ECO:0007669"/>
    <property type="project" value="UniProtKB-UniRule"/>
</dbReference>
<comment type="similarity">
    <text evidence="2 15">In the C-terminal section; belongs to the peptidase M41 family.</text>
</comment>
<accession>A0A1G1Y4E5</accession>
<dbReference type="EMBL" id="MHIH01000051">
    <property type="protein sequence ID" value="OGY47172.1"/>
    <property type="molecule type" value="Genomic_DNA"/>
</dbReference>
<dbReference type="PROSITE" id="PS50994">
    <property type="entry name" value="INTEGRASE"/>
    <property type="match status" value="1"/>
</dbReference>
<keyword evidence="6 15" id="KW-0479">Metal-binding</keyword>
<evidence type="ECO:0000313" key="19">
    <source>
        <dbReference type="EMBL" id="OGY47172.1"/>
    </source>
</evidence>
<dbReference type="InterPro" id="IPR000642">
    <property type="entry name" value="Peptidase_M41"/>
</dbReference>
<dbReference type="GO" id="GO:0016887">
    <property type="term" value="F:ATP hydrolysis activity"/>
    <property type="evidence" value="ECO:0007669"/>
    <property type="project" value="UniProtKB-UniRule"/>
</dbReference>
<protein>
    <recommendedName>
        <fullName evidence="15">ATP-dependent zinc metalloprotease FtsH</fullName>
        <ecNumber evidence="15">3.4.24.-</ecNumber>
    </recommendedName>
</protein>
<comment type="subcellular location">
    <subcellularLocation>
        <location evidence="15">Cell membrane</location>
        <topology evidence="15">Multi-pass membrane protein</topology>
        <orientation evidence="15">Cytoplasmic side</orientation>
    </subcellularLocation>
    <subcellularLocation>
        <location evidence="1">Membrane</location>
    </subcellularLocation>
</comment>
<dbReference type="FunFam" id="3.40.50.300:FF:000001">
    <property type="entry name" value="ATP-dependent zinc metalloprotease FtsH"/>
    <property type="match status" value="1"/>
</dbReference>
<dbReference type="InterPro" id="IPR041569">
    <property type="entry name" value="AAA_lid_3"/>
</dbReference>
<evidence type="ECO:0000256" key="16">
    <source>
        <dbReference type="RuleBase" id="RU003651"/>
    </source>
</evidence>
<evidence type="ECO:0000256" key="14">
    <source>
        <dbReference type="ARBA" id="ARBA00061570"/>
    </source>
</evidence>
<comment type="caution">
    <text evidence="19">The sequence shown here is derived from an EMBL/GenBank/DDBJ whole genome shotgun (WGS) entry which is preliminary data.</text>
</comment>
<feature type="binding site" evidence="15">
    <location>
        <position position="426"/>
    </location>
    <ligand>
        <name>Zn(2+)</name>
        <dbReference type="ChEBI" id="CHEBI:29105"/>
        <note>catalytic</note>
    </ligand>
</feature>
<evidence type="ECO:0000256" key="2">
    <source>
        <dbReference type="ARBA" id="ARBA00010044"/>
    </source>
</evidence>
<dbReference type="NCBIfam" id="TIGR01241">
    <property type="entry name" value="FtsH_fam"/>
    <property type="match status" value="1"/>
</dbReference>
<dbReference type="InterPro" id="IPR003593">
    <property type="entry name" value="AAA+_ATPase"/>
</dbReference>
<dbReference type="SUPFAM" id="SSF52540">
    <property type="entry name" value="P-loop containing nucleoside triphosphate hydrolases"/>
    <property type="match status" value="1"/>
</dbReference>
<evidence type="ECO:0000256" key="13">
    <source>
        <dbReference type="ARBA" id="ARBA00023136"/>
    </source>
</evidence>
<dbReference type="Pfam" id="PF01434">
    <property type="entry name" value="Peptidase_M41"/>
    <property type="match status" value="1"/>
</dbReference>
<proteinExistence type="inferred from homology"/>
<dbReference type="FunFam" id="1.20.58.760:FF:000001">
    <property type="entry name" value="ATP-dependent zinc metalloprotease FtsH"/>
    <property type="match status" value="1"/>
</dbReference>
<feature type="binding site" evidence="15">
    <location>
        <position position="502"/>
    </location>
    <ligand>
        <name>Zn(2+)</name>
        <dbReference type="ChEBI" id="CHEBI:29105"/>
        <note>catalytic</note>
    </ligand>
</feature>
<dbReference type="InterPro" id="IPR037219">
    <property type="entry name" value="Peptidase_M41-like"/>
</dbReference>
<organism evidence="19 20">
    <name type="scientific">Candidatus Buchananbacteria bacterium RIFCSPHIGHO2_02_FULL_38_8</name>
    <dbReference type="NCBI Taxonomy" id="1797538"/>
    <lineage>
        <taxon>Bacteria</taxon>
        <taxon>Candidatus Buchananiibacteriota</taxon>
    </lineage>
</organism>
<dbReference type="HAMAP" id="MF_01458">
    <property type="entry name" value="FtsH"/>
    <property type="match status" value="1"/>
</dbReference>
<evidence type="ECO:0000256" key="17">
    <source>
        <dbReference type="SAM" id="MobiDB-lite"/>
    </source>
</evidence>
<dbReference type="GO" id="GO:0005886">
    <property type="term" value="C:plasma membrane"/>
    <property type="evidence" value="ECO:0007669"/>
    <property type="project" value="UniProtKB-SubCell"/>
</dbReference>
<dbReference type="CDD" id="cd19501">
    <property type="entry name" value="RecA-like_FtsH"/>
    <property type="match status" value="1"/>
</dbReference>
<evidence type="ECO:0000256" key="10">
    <source>
        <dbReference type="ARBA" id="ARBA00022840"/>
    </source>
</evidence>
<name>A0A1G1Y4E5_9BACT</name>
<evidence type="ECO:0000256" key="3">
    <source>
        <dbReference type="ARBA" id="ARBA00022475"/>
    </source>
</evidence>